<dbReference type="AlphaFoldDB" id="A0A017SC34"/>
<dbReference type="Proteomes" id="UP000019804">
    <property type="component" value="Unassembled WGS sequence"/>
</dbReference>
<reference evidence="3" key="1">
    <citation type="journal article" date="2014" name="Nat. Commun.">
        <title>Genomic adaptations of the halophilic Dead Sea filamentous fungus Eurotium rubrum.</title>
        <authorList>
            <person name="Kis-Papo T."/>
            <person name="Weig A.R."/>
            <person name="Riley R."/>
            <person name="Persoh D."/>
            <person name="Salamov A."/>
            <person name="Sun H."/>
            <person name="Lipzen A."/>
            <person name="Wasser S.P."/>
            <person name="Rambold G."/>
            <person name="Grigoriev I.V."/>
            <person name="Nevo E."/>
        </authorList>
    </citation>
    <scope>NUCLEOTIDE SEQUENCE [LARGE SCALE GENOMIC DNA]</scope>
    <source>
        <strain evidence="3">CBS 135680</strain>
    </source>
</reference>
<feature type="compositionally biased region" description="Polar residues" evidence="1">
    <location>
        <begin position="160"/>
        <end position="173"/>
    </location>
</feature>
<feature type="compositionally biased region" description="Low complexity" evidence="1">
    <location>
        <begin position="281"/>
        <end position="290"/>
    </location>
</feature>
<evidence type="ECO:0000313" key="2">
    <source>
        <dbReference type="EMBL" id="EYE94194.1"/>
    </source>
</evidence>
<dbReference type="GeneID" id="63702038"/>
<feature type="region of interest" description="Disordered" evidence="1">
    <location>
        <begin position="104"/>
        <end position="141"/>
    </location>
</feature>
<dbReference type="RefSeq" id="XP_040637882.1">
    <property type="nucleotide sequence ID" value="XM_040786914.1"/>
</dbReference>
<proteinExistence type="predicted"/>
<evidence type="ECO:0000256" key="1">
    <source>
        <dbReference type="SAM" id="MobiDB-lite"/>
    </source>
</evidence>
<feature type="compositionally biased region" description="Polar residues" evidence="1">
    <location>
        <begin position="104"/>
        <end position="118"/>
    </location>
</feature>
<name>A0A017SC34_ASPRC</name>
<dbReference type="OrthoDB" id="4188313at2759"/>
<dbReference type="HOGENOM" id="CLU_634547_0_0_1"/>
<feature type="compositionally biased region" description="Basic and acidic residues" evidence="1">
    <location>
        <begin position="132"/>
        <end position="141"/>
    </location>
</feature>
<accession>A0A017SC34</accession>
<evidence type="ECO:0000313" key="3">
    <source>
        <dbReference type="Proteomes" id="UP000019804"/>
    </source>
</evidence>
<organism evidence="2 3">
    <name type="scientific">Aspergillus ruber (strain CBS 135680)</name>
    <dbReference type="NCBI Taxonomy" id="1388766"/>
    <lineage>
        <taxon>Eukaryota</taxon>
        <taxon>Fungi</taxon>
        <taxon>Dikarya</taxon>
        <taxon>Ascomycota</taxon>
        <taxon>Pezizomycotina</taxon>
        <taxon>Eurotiomycetes</taxon>
        <taxon>Eurotiomycetidae</taxon>
        <taxon>Eurotiales</taxon>
        <taxon>Aspergillaceae</taxon>
        <taxon>Aspergillus</taxon>
        <taxon>Aspergillus subgen. Aspergillus</taxon>
    </lineage>
</organism>
<gene>
    <name evidence="2" type="ORF">EURHEDRAFT_524020</name>
</gene>
<protein>
    <submittedName>
        <fullName evidence="2">Uncharacterized protein</fullName>
    </submittedName>
</protein>
<feature type="region of interest" description="Disordered" evidence="1">
    <location>
        <begin position="160"/>
        <end position="193"/>
    </location>
</feature>
<dbReference type="EMBL" id="KK088427">
    <property type="protein sequence ID" value="EYE94194.1"/>
    <property type="molecule type" value="Genomic_DNA"/>
</dbReference>
<sequence>MEFKSSLKDRLRRTRSSIISFSQPITLFSVKPNTYFDSNTRKGSSSSITEPPCIPRNVEKELRYACHRLQRKIEREIPSYDNYYRPEISCERRHTMAAPAPQINTAPQTQSLPTTLRSPRNRYYPGLEFDAQESKPKKDDISELYDKTAMIARAESTYTGQSDFNTSRIPSSATKDRTHADGEQPHSSGETLVGVNDYKLAHDHRYSLDVVNESCPEIPLDLIRDLNSMPHIVPSLSRPPPPAPAPEPTRLARKQRVENLQEESESQSQTNTDTENETETETLGRTTGPRPKYRYSWLPKTATATARPISTMELGLGVSPPVIIDSKGEQRVMGPEAEQQRQKDLQQAVKEKMYTGAINPRSVSDTHRIQPCANCSDAAKSTGITDVNETDQQLSRRRSILRKFSFFSFAKLRNNMPRAREAVGFSRIVDVV</sequence>
<feature type="compositionally biased region" description="Basic and acidic residues" evidence="1">
    <location>
        <begin position="174"/>
        <end position="184"/>
    </location>
</feature>
<keyword evidence="3" id="KW-1185">Reference proteome</keyword>
<feature type="region of interest" description="Disordered" evidence="1">
    <location>
        <begin position="255"/>
        <end position="296"/>
    </location>
</feature>